<evidence type="ECO:0000259" key="2">
    <source>
        <dbReference type="Pfam" id="PF09361"/>
    </source>
</evidence>
<dbReference type="Proteomes" id="UP000479335">
    <property type="component" value="Unassembled WGS sequence"/>
</dbReference>
<keyword evidence="4" id="KW-1185">Reference proteome</keyword>
<comment type="caution">
    <text evidence="3">The sequence shown here is derived from an EMBL/GenBank/DDBJ whole genome shotgun (WGS) entry which is preliminary data.</text>
</comment>
<dbReference type="InterPro" id="IPR018968">
    <property type="entry name" value="Phasin"/>
</dbReference>
<dbReference type="AlphaFoldDB" id="A0A6L8KBV5"/>
<dbReference type="NCBIfam" id="TIGR01841">
    <property type="entry name" value="phasin"/>
    <property type="match status" value="1"/>
</dbReference>
<feature type="domain" description="Phasin" evidence="2">
    <location>
        <begin position="6"/>
        <end position="106"/>
    </location>
</feature>
<proteinExistence type="predicted"/>
<gene>
    <name evidence="3" type="primary">phaP</name>
    <name evidence="3" type="ORF">GTP46_16090</name>
</gene>
<evidence type="ECO:0000313" key="4">
    <source>
        <dbReference type="Proteomes" id="UP000479335"/>
    </source>
</evidence>
<sequence>MSSITEQFSAATKSQLEAQFQILSTLASTAVGSAEKVFALNLSTTKASVEKSSAAAKKLLTATDPKEFFSLNAAEPASFDGLLAYSRELYSIASSAQDQLIKSAQSTLKQVTDLAATKATVLPKIPVLTSVIAANEPVVVAPKAPKVKPAAPKVIEVVDVEPVAEEDTFIEVKAETKPSFPSVPPKPIALSPEDKPAKSAPKAKK</sequence>
<dbReference type="EMBL" id="WWCN01000009">
    <property type="protein sequence ID" value="MYM24167.1"/>
    <property type="molecule type" value="Genomic_DNA"/>
</dbReference>
<evidence type="ECO:0000256" key="1">
    <source>
        <dbReference type="SAM" id="MobiDB-lite"/>
    </source>
</evidence>
<protein>
    <submittedName>
        <fullName evidence="3">TIGR01841 family phasin</fullName>
    </submittedName>
</protein>
<feature type="region of interest" description="Disordered" evidence="1">
    <location>
        <begin position="176"/>
        <end position="205"/>
    </location>
</feature>
<evidence type="ECO:0000313" key="3">
    <source>
        <dbReference type="EMBL" id="MYM24167.1"/>
    </source>
</evidence>
<name>A0A6L8KBV5_9BURK</name>
<organism evidence="3 4">
    <name type="scientific">Duganella flavida</name>
    <dbReference type="NCBI Taxonomy" id="2692175"/>
    <lineage>
        <taxon>Bacteria</taxon>
        <taxon>Pseudomonadati</taxon>
        <taxon>Pseudomonadota</taxon>
        <taxon>Betaproteobacteria</taxon>
        <taxon>Burkholderiales</taxon>
        <taxon>Oxalobacteraceae</taxon>
        <taxon>Telluria group</taxon>
        <taxon>Duganella</taxon>
    </lineage>
</organism>
<accession>A0A6L8KBV5</accession>
<reference evidence="3 4" key="1">
    <citation type="submission" date="2019-12" db="EMBL/GenBank/DDBJ databases">
        <title>Novel species isolated from a subtropical stream in China.</title>
        <authorList>
            <person name="Lu H."/>
        </authorList>
    </citation>
    <scope>NUCLEOTIDE SEQUENCE [LARGE SCALE GENOMIC DNA]</scope>
    <source>
        <strain evidence="3 4">FT135W</strain>
    </source>
</reference>
<dbReference type="InterPro" id="IPR010127">
    <property type="entry name" value="Phasin_subfam-1"/>
</dbReference>
<dbReference type="Pfam" id="PF09361">
    <property type="entry name" value="Phasin_2"/>
    <property type="match status" value="1"/>
</dbReference>
<dbReference type="RefSeq" id="WP_161007638.1">
    <property type="nucleotide sequence ID" value="NZ_WWCN01000009.1"/>
</dbReference>